<dbReference type="Proteomes" id="UP000594464">
    <property type="component" value="Chromosome"/>
</dbReference>
<reference evidence="3" key="1">
    <citation type="submission" date="2020-02" db="EMBL/GenBank/DDBJ databases">
        <title>Genomic and physiological characterization of two novel Nitrospinaceae genera.</title>
        <authorList>
            <person name="Mueller A.J."/>
            <person name="Jung M.-Y."/>
            <person name="Strachan C.R."/>
            <person name="Herbold C.W."/>
            <person name="Kirkegaard R.H."/>
            <person name="Daims H."/>
        </authorList>
    </citation>
    <scope>NUCLEOTIDE SEQUENCE [LARGE SCALE GENOMIC DNA]</scope>
</reference>
<dbReference type="AlphaFoldDB" id="A0A7T0G3P2"/>
<dbReference type="InterPro" id="IPR042095">
    <property type="entry name" value="SUMF_sf"/>
</dbReference>
<dbReference type="PANTHER" id="PTHR23150">
    <property type="entry name" value="SULFATASE MODIFYING FACTOR 1, 2"/>
    <property type="match status" value="1"/>
</dbReference>
<dbReference type="InterPro" id="IPR027417">
    <property type="entry name" value="P-loop_NTPase"/>
</dbReference>
<dbReference type="InterPro" id="IPR016187">
    <property type="entry name" value="CTDL_fold"/>
</dbReference>
<evidence type="ECO:0000259" key="1">
    <source>
        <dbReference type="Pfam" id="PF03781"/>
    </source>
</evidence>
<name>A0A7T0G3P2_9BACT</name>
<organism evidence="2 3">
    <name type="scientific">Candidatus Nitrohelix vancouverensis</name>
    <dbReference type="NCBI Taxonomy" id="2705534"/>
    <lineage>
        <taxon>Bacteria</taxon>
        <taxon>Pseudomonadati</taxon>
        <taxon>Nitrospinota/Tectimicrobiota group</taxon>
        <taxon>Nitrospinota</taxon>
        <taxon>Nitrospinia</taxon>
        <taxon>Nitrospinales</taxon>
        <taxon>Nitrospinaceae</taxon>
        <taxon>Candidatus Nitrohelix</taxon>
    </lineage>
</organism>
<sequence>MSEDNSLVPRPEDELPAVQLLPEESQGWVIEVYRKHCLRQVKSRLEALLGTGRGRKRRLPQVLLDDNAVDFRQSLHEQVYPTPRAINEPVWELGNGKVLLQAPSGMGKTVYLLMQLETLLENQPHPLYPVPVYLHLGALKEGEGFQNLFASIHDVILQTVLKEQEDDPDLSLDEKLLLSTIQSLARQSLLFIALDGVELLHADDRFRVYFETFVEDQSYRSNFVLMAARRLCFGALATDSILQRGKDGGFLTSFQALDPKDRETYLDDDAARNKALEGLAKYSSELLDTPLILKMIKDVNEAEEAEPLQIRGDIYARWIERWKALHEDPADAESRLATLKRVSLELALEGKFQRYDFEDTGFDKADDAEAGFLKKGECFDHLIEAFLNQTETRWEYRHPSFQEYWTARAMAEGADWQTLVREHCRETGWEEPIKFLAGMVSPNQLFDILIERGALFLAGNSVREAPGLSEDRALLIGQLLKYQCKEEFPQFSRCRLIDVKDVIEANDRKKLSDLCGRLLLRENRDCRILYSVLETLLALHGIDWVDCIDRLDFKSVNALPELKGFLAEANDAQAVDLKAMRNFGEMVTVAEGKFICQDEKDVEDQIHISEYSIMKYPVTNALFRQFDPNFKPRFPKYSCEDDQPVIGVNYYEATVFALWFGKRLPIEMEWEKASRGVDGRDYPWGEASGYQIGYTNTCDFMVGRTTAVREFEHGVSPYGCYDMSGNVWEWCTQRFGPRHTTQKTVRGGSWFNYMVYSKCAFRNSFSPEERNLSVGFRCVSQAMTEIDEGEEDDW</sequence>
<evidence type="ECO:0000313" key="2">
    <source>
        <dbReference type="EMBL" id="QPJ65461.1"/>
    </source>
</evidence>
<dbReference type="GO" id="GO:0120147">
    <property type="term" value="F:formylglycine-generating oxidase activity"/>
    <property type="evidence" value="ECO:0007669"/>
    <property type="project" value="TreeGrafter"/>
</dbReference>
<dbReference type="PANTHER" id="PTHR23150:SF19">
    <property type="entry name" value="FORMYLGLYCINE-GENERATING ENZYME"/>
    <property type="match status" value="1"/>
</dbReference>
<dbReference type="EMBL" id="CP048620">
    <property type="protein sequence ID" value="QPJ65461.1"/>
    <property type="molecule type" value="Genomic_DNA"/>
</dbReference>
<dbReference type="SUPFAM" id="SSF56436">
    <property type="entry name" value="C-type lectin-like"/>
    <property type="match status" value="1"/>
</dbReference>
<evidence type="ECO:0000313" key="3">
    <source>
        <dbReference type="Proteomes" id="UP000594464"/>
    </source>
</evidence>
<dbReference type="Pfam" id="PF03781">
    <property type="entry name" value="FGE-sulfatase"/>
    <property type="match status" value="1"/>
</dbReference>
<dbReference type="KEGG" id="nva:G3M78_08680"/>
<dbReference type="InterPro" id="IPR051043">
    <property type="entry name" value="Sulfatase_Mod_Factor_Kinase"/>
</dbReference>
<accession>A0A7T0G3P2</accession>
<proteinExistence type="predicted"/>
<dbReference type="InterPro" id="IPR005532">
    <property type="entry name" value="SUMF_dom"/>
</dbReference>
<dbReference type="Gene3D" id="3.40.50.300">
    <property type="entry name" value="P-loop containing nucleotide triphosphate hydrolases"/>
    <property type="match status" value="1"/>
</dbReference>
<feature type="domain" description="Sulfatase-modifying factor enzyme-like" evidence="1">
    <location>
        <begin position="585"/>
        <end position="779"/>
    </location>
</feature>
<dbReference type="Gene3D" id="3.90.1580.10">
    <property type="entry name" value="paralog of FGE (formylglycine-generating enzyme)"/>
    <property type="match status" value="1"/>
</dbReference>
<protein>
    <submittedName>
        <fullName evidence="2">SUMF1/EgtB/PvdO family nonheme iron enzyme</fullName>
    </submittedName>
</protein>
<gene>
    <name evidence="2" type="ORF">G3M78_08680</name>
</gene>